<dbReference type="SUPFAM" id="SSF81296">
    <property type="entry name" value="E set domains"/>
    <property type="match status" value="1"/>
</dbReference>
<feature type="domain" description="Association with the SNF1 complex (ASC)" evidence="2">
    <location>
        <begin position="254"/>
        <end position="341"/>
    </location>
</feature>
<comment type="caution">
    <text evidence="3">The sequence shown here is derived from an EMBL/GenBank/DDBJ whole genome shotgun (WGS) entry which is preliminary data.</text>
</comment>
<dbReference type="InterPro" id="IPR043554">
    <property type="entry name" value="KINB"/>
</dbReference>
<comment type="similarity">
    <text evidence="1">Belongs to the 5'-AMP-activated protein kinase beta subunit family.</text>
</comment>
<evidence type="ECO:0000256" key="1">
    <source>
        <dbReference type="ARBA" id="ARBA00010926"/>
    </source>
</evidence>
<organism evidence="3 4">
    <name type="scientific">Vitis vinifera</name>
    <name type="common">Grape</name>
    <dbReference type="NCBI Taxonomy" id="29760"/>
    <lineage>
        <taxon>Eukaryota</taxon>
        <taxon>Viridiplantae</taxon>
        <taxon>Streptophyta</taxon>
        <taxon>Embryophyta</taxon>
        <taxon>Tracheophyta</taxon>
        <taxon>Spermatophyta</taxon>
        <taxon>Magnoliopsida</taxon>
        <taxon>eudicotyledons</taxon>
        <taxon>Gunneridae</taxon>
        <taxon>Pentapetalae</taxon>
        <taxon>rosids</taxon>
        <taxon>Vitales</taxon>
        <taxon>Vitaceae</taxon>
        <taxon>Viteae</taxon>
        <taxon>Vitis</taxon>
    </lineage>
</organism>
<dbReference type="InterPro" id="IPR014756">
    <property type="entry name" value="Ig_E-set"/>
</dbReference>
<dbReference type="SUPFAM" id="SSF160219">
    <property type="entry name" value="AMPKBI-like"/>
    <property type="match status" value="1"/>
</dbReference>
<dbReference type="PANTHER" id="PTHR46316">
    <property type="entry name" value="SNF1-RELATED PROTEIN KINASE REGULATORY SUBUNIT BETA-1"/>
    <property type="match status" value="1"/>
</dbReference>
<name>A0A438I1Z6_VITVI</name>
<dbReference type="AlphaFoldDB" id="A0A438I1Z6"/>
<reference evidence="3 4" key="1">
    <citation type="journal article" date="2018" name="PLoS Genet.">
        <title>Population sequencing reveals clonal diversity and ancestral inbreeding in the grapevine cultivar Chardonnay.</title>
        <authorList>
            <person name="Roach M.J."/>
            <person name="Johnson D.L."/>
            <person name="Bohlmann J."/>
            <person name="van Vuuren H.J."/>
            <person name="Jones S.J."/>
            <person name="Pretorius I.S."/>
            <person name="Schmidt S.A."/>
            <person name="Borneman A.R."/>
        </authorList>
    </citation>
    <scope>NUCLEOTIDE SEQUENCE [LARGE SCALE GENOMIC DNA]</scope>
    <source>
        <strain evidence="4">cv. Chardonnay</strain>
        <tissue evidence="3">Leaf</tissue>
    </source>
</reference>
<dbReference type="PANTHER" id="PTHR46316:SF9">
    <property type="entry name" value="SNF1-RELATED PROTEIN KINASE REGULATORY SUBUNIT BETA-1"/>
    <property type="match status" value="1"/>
</dbReference>
<dbReference type="EMBL" id="QGNW01000152">
    <property type="protein sequence ID" value="RVW90734.1"/>
    <property type="molecule type" value="Genomic_DNA"/>
</dbReference>
<dbReference type="InterPro" id="IPR032640">
    <property type="entry name" value="AMPK1_CBM"/>
</dbReference>
<evidence type="ECO:0000259" key="2">
    <source>
        <dbReference type="SMART" id="SM01010"/>
    </source>
</evidence>
<dbReference type="Gene3D" id="2.60.40.10">
    <property type="entry name" value="Immunoglobulins"/>
    <property type="match status" value="1"/>
</dbReference>
<dbReference type="InterPro" id="IPR037256">
    <property type="entry name" value="ASC_dom_sf"/>
</dbReference>
<sequence>MMPKKTSGVTRDISDYQRKLGMSALPLHLGCTHIFLEFFFPTDEHVLQVPIAPLQRRDGPPSLNQMWQNEPQGGVEHPPEQGIPIMIAWNYGGNDVAVEGSWDNWTSRKTLQRSGKDHSILLVLPSGVYHYKFIVDGEWRYIPDLPFIADEMGRVCNLLDVNVRIFALCFAYVYLDFDLTPILVLKVSRPNRTLEDDEGGAALDGDGSVLASHIFSPLLVCFKCRIECAYCVDFITQWDYVPENLESVAEFEAPPSPNSSYSQAFPAEEDFAKEPVLVPPQLHLTVLGMPNSEEPSCSKPQHVVLNHLFIEKGWASQSVVALGLTNRFQSKYVTVVLYKPLKSIYEVVQLGIVNEDFGLTPILMGGEDEQVEQRIMGLGYETLVSGNEDEQEKLFSTLIKQESLLGYLGLFLHFPSGFQEKFLPRKCANVLTVIKITIIWCSQDYD</sequence>
<dbReference type="InterPro" id="IPR013783">
    <property type="entry name" value="Ig-like_fold"/>
</dbReference>
<gene>
    <name evidence="3" type="primary">KINB1</name>
    <name evidence="3" type="ORF">CK203_046439</name>
</gene>
<accession>A0A438I1Z6</accession>
<evidence type="ECO:0000313" key="3">
    <source>
        <dbReference type="EMBL" id="RVW90734.1"/>
    </source>
</evidence>
<evidence type="ECO:0000313" key="4">
    <source>
        <dbReference type="Proteomes" id="UP000288805"/>
    </source>
</evidence>
<dbReference type="InterPro" id="IPR006828">
    <property type="entry name" value="ASC_dom"/>
</dbReference>
<dbReference type="CDD" id="cd02859">
    <property type="entry name" value="E_set_AMPKbeta_like_N"/>
    <property type="match status" value="1"/>
</dbReference>
<dbReference type="SMART" id="SM01010">
    <property type="entry name" value="AMPKBI"/>
    <property type="match status" value="1"/>
</dbReference>
<dbReference type="GO" id="GO:0009507">
    <property type="term" value="C:chloroplast"/>
    <property type="evidence" value="ECO:0007669"/>
    <property type="project" value="UniProtKB-ARBA"/>
</dbReference>
<dbReference type="Proteomes" id="UP000288805">
    <property type="component" value="Unassembled WGS sequence"/>
</dbReference>
<protein>
    <submittedName>
        <fullName evidence="3">SNF1-related protein kinase regulatory subunit beta-1</fullName>
    </submittedName>
</protein>
<proteinExistence type="inferred from homology"/>
<dbReference type="Pfam" id="PF04739">
    <property type="entry name" value="AMPKBI"/>
    <property type="match status" value="1"/>
</dbReference>
<dbReference type="Gene3D" id="6.20.250.60">
    <property type="match status" value="1"/>
</dbReference>
<dbReference type="Pfam" id="PF16561">
    <property type="entry name" value="AMPK1_CBM"/>
    <property type="match status" value="1"/>
</dbReference>